<evidence type="ECO:0000256" key="2">
    <source>
        <dbReference type="ARBA" id="ARBA00022729"/>
    </source>
</evidence>
<dbReference type="InterPro" id="IPR013974">
    <property type="entry name" value="SAF"/>
</dbReference>
<dbReference type="InterPro" id="IPR039246">
    <property type="entry name" value="Flagellar_FlgA"/>
</dbReference>
<evidence type="ECO:0000313" key="6">
    <source>
        <dbReference type="Proteomes" id="UP000422108"/>
    </source>
</evidence>
<dbReference type="Gene3D" id="3.90.1210.10">
    <property type="entry name" value="Antifreeze-like/N-acetylneuraminic acid synthase C-terminal domain"/>
    <property type="match status" value="1"/>
</dbReference>
<dbReference type="NCBIfam" id="TIGR03170">
    <property type="entry name" value="flgA_cterm"/>
    <property type="match status" value="1"/>
</dbReference>
<accession>A0A5K8A798</accession>
<dbReference type="Gene3D" id="2.30.30.760">
    <property type="match status" value="1"/>
</dbReference>
<sequence>MIDMIFCFKGQNRSRKQWTLPLFLGLMILLMSAGTGAAVSIEMKREANVDQDAVHLSDIAVVSGASFEKAQSVGQIVVANAPLPGQTRFVGTDYIRIRLRQAGIDTDRMSFHGATDVRVTRVAAELPAERIKKAVEMAIRSRMSWKNEDVTIGEIHLNDSLSLPTGKLTYRIVSNRNEDYLGRTILALHLFVDGEPLRRIWVDTSISVMTDVVTVVRPLGKRQTVNLEDLALERRDLKDLPADTVRRIEDALGNRTTRMIYPNTVLEADMIDTPALVRRGDIVKIIARSANMTITATGKVKQQGGMDDMVRVMNTDSNRVITARVTGPGVVEVDF</sequence>
<proteinExistence type="predicted"/>
<dbReference type="PANTHER" id="PTHR36307:SF1">
    <property type="entry name" value="FLAGELLA BASAL BODY P-RING FORMATION PROTEIN FLGA"/>
    <property type="match status" value="1"/>
</dbReference>
<evidence type="ECO:0000256" key="3">
    <source>
        <dbReference type="ARBA" id="ARBA00022764"/>
    </source>
</evidence>
<name>A0A5K8A798_9BACT</name>
<dbReference type="Proteomes" id="UP000422108">
    <property type="component" value="Chromosome"/>
</dbReference>
<dbReference type="GO" id="GO:0042597">
    <property type="term" value="C:periplasmic space"/>
    <property type="evidence" value="ECO:0007669"/>
    <property type="project" value="UniProtKB-SubCell"/>
</dbReference>
<dbReference type="CDD" id="cd11614">
    <property type="entry name" value="SAF_CpaB_FlgA_like"/>
    <property type="match status" value="1"/>
</dbReference>
<dbReference type="InterPro" id="IPR017585">
    <property type="entry name" value="SAF_FlgA"/>
</dbReference>
<evidence type="ECO:0000313" key="5">
    <source>
        <dbReference type="EMBL" id="BBO88278.1"/>
    </source>
</evidence>
<dbReference type="AlphaFoldDB" id="A0A5K8A798"/>
<keyword evidence="6" id="KW-1185">Reference proteome</keyword>
<dbReference type="GO" id="GO:0044780">
    <property type="term" value="P:bacterial-type flagellum assembly"/>
    <property type="evidence" value="ECO:0007669"/>
    <property type="project" value="InterPro"/>
</dbReference>
<dbReference type="RefSeq" id="WP_155309603.1">
    <property type="nucleotide sequence ID" value="NZ_AP021879.1"/>
</dbReference>
<keyword evidence="3" id="KW-0574">Periplasm</keyword>
<dbReference type="PANTHER" id="PTHR36307">
    <property type="entry name" value="FLAGELLA BASAL BODY P-RING FORMATION PROTEIN FLGA"/>
    <property type="match status" value="1"/>
</dbReference>
<comment type="subcellular location">
    <subcellularLocation>
        <location evidence="1">Periplasm</location>
    </subcellularLocation>
</comment>
<protein>
    <recommendedName>
        <fullName evidence="4">SAF domain-containing protein</fullName>
    </recommendedName>
</protein>
<dbReference type="SMART" id="SM00858">
    <property type="entry name" value="SAF"/>
    <property type="match status" value="1"/>
</dbReference>
<evidence type="ECO:0000259" key="4">
    <source>
        <dbReference type="SMART" id="SM00858"/>
    </source>
</evidence>
<evidence type="ECO:0000256" key="1">
    <source>
        <dbReference type="ARBA" id="ARBA00004418"/>
    </source>
</evidence>
<gene>
    <name evidence="5" type="ORF">DSCOOX_14580</name>
</gene>
<dbReference type="Pfam" id="PF13144">
    <property type="entry name" value="ChapFlgA"/>
    <property type="match status" value="1"/>
</dbReference>
<dbReference type="EMBL" id="AP021879">
    <property type="protein sequence ID" value="BBO88278.1"/>
    <property type="molecule type" value="Genomic_DNA"/>
</dbReference>
<feature type="domain" description="SAF" evidence="4">
    <location>
        <begin position="210"/>
        <end position="272"/>
    </location>
</feature>
<organism evidence="5 6">
    <name type="scientific">Desulfosarcina ovata subsp. ovata</name>
    <dbReference type="NCBI Taxonomy" id="2752305"/>
    <lineage>
        <taxon>Bacteria</taxon>
        <taxon>Pseudomonadati</taxon>
        <taxon>Thermodesulfobacteriota</taxon>
        <taxon>Desulfobacteria</taxon>
        <taxon>Desulfobacterales</taxon>
        <taxon>Desulfosarcinaceae</taxon>
        <taxon>Desulfosarcina</taxon>
    </lineage>
</organism>
<keyword evidence="2" id="KW-0732">Signal</keyword>
<reference evidence="5 6" key="1">
    <citation type="submission" date="2019-11" db="EMBL/GenBank/DDBJ databases">
        <title>Comparative genomics of hydrocarbon-degrading Desulfosarcina strains.</title>
        <authorList>
            <person name="Watanabe M."/>
            <person name="Kojima H."/>
            <person name="Fukui M."/>
        </authorList>
    </citation>
    <scope>NUCLEOTIDE SEQUENCE [LARGE SCALE GENOMIC DNA]</scope>
    <source>
        <strain evidence="6">oXyS1</strain>
    </source>
</reference>